<comment type="caution">
    <text evidence="2">The sequence shown here is derived from an EMBL/GenBank/DDBJ whole genome shotgun (WGS) entry which is preliminary data.</text>
</comment>
<evidence type="ECO:0000256" key="1">
    <source>
        <dbReference type="SAM" id="SignalP"/>
    </source>
</evidence>
<name>A0ABV7PI71_9BURK</name>
<keyword evidence="1" id="KW-0732">Signal</keyword>
<accession>A0ABV7PI71</accession>
<keyword evidence="2" id="KW-0261">Viral envelope protein</keyword>
<sequence length="290" mass="31798">MRRAPHIVAAIVLAAGAAGLAGTARAADWSDTSIGYRTGTRFAEPFNANDIRKHIVQLNHVSGYRYGTNFANLDVLLSDKTDPSSKGATSGAQEFYLVYRHTVEWGKASGAPLRFGPLRDAGLTLGFDVNTKNDAGYNSKKRMLVAGPTFMFDVPGMLNVGLYGLWESNAPYSGYTGVATPRYRYDTHPMLGVVWAFPLASSRLSFEGYANLIGAKGKNEFGRDTATETNIDMQLMLDVGTFFDAKPKRFRAGVAYQYWKNKFGNKFGNDGRTIPGATARTPMLKAQYHF</sequence>
<protein>
    <submittedName>
        <fullName evidence="2">Outer envelope protein</fullName>
    </submittedName>
</protein>
<feature type="signal peptide" evidence="1">
    <location>
        <begin position="1"/>
        <end position="26"/>
    </location>
</feature>
<dbReference type="Gene3D" id="2.40.230.20">
    <property type="entry name" value="Nucleoside-specific channel-forming protein, Tsx-like"/>
    <property type="match status" value="1"/>
</dbReference>
<keyword evidence="2" id="KW-0946">Virion</keyword>
<reference evidence="3" key="1">
    <citation type="journal article" date="2019" name="Int. J. Syst. Evol. Microbiol.">
        <title>The Global Catalogue of Microorganisms (GCM) 10K type strain sequencing project: providing services to taxonomists for standard genome sequencing and annotation.</title>
        <authorList>
            <consortium name="The Broad Institute Genomics Platform"/>
            <consortium name="The Broad Institute Genome Sequencing Center for Infectious Disease"/>
            <person name="Wu L."/>
            <person name="Ma J."/>
        </authorList>
    </citation>
    <scope>NUCLEOTIDE SEQUENCE [LARGE SCALE GENOMIC DNA]</scope>
    <source>
        <strain evidence="3">CCM 7480</strain>
    </source>
</reference>
<gene>
    <name evidence="2" type="ORF">ACFOPH_07755</name>
</gene>
<dbReference type="EMBL" id="JBHRVV010000001">
    <property type="protein sequence ID" value="MFC3458136.1"/>
    <property type="molecule type" value="Genomic_DNA"/>
</dbReference>
<feature type="chain" id="PRO_5046988487" evidence="1">
    <location>
        <begin position="27"/>
        <end position="290"/>
    </location>
</feature>
<dbReference type="InterPro" id="IPR036777">
    <property type="entry name" value="Channel_Tsx-like_sf"/>
</dbReference>
<organism evidence="2 3">
    <name type="scientific">Massilia haematophila</name>
    <dbReference type="NCBI Taxonomy" id="457923"/>
    <lineage>
        <taxon>Bacteria</taxon>
        <taxon>Pseudomonadati</taxon>
        <taxon>Pseudomonadota</taxon>
        <taxon>Betaproteobacteria</taxon>
        <taxon>Burkholderiales</taxon>
        <taxon>Oxalobacteraceae</taxon>
        <taxon>Telluria group</taxon>
        <taxon>Massilia</taxon>
    </lineage>
</organism>
<proteinExistence type="predicted"/>
<dbReference type="Proteomes" id="UP001595665">
    <property type="component" value="Unassembled WGS sequence"/>
</dbReference>
<dbReference type="RefSeq" id="WP_312552340.1">
    <property type="nucleotide sequence ID" value="NZ_JBHRVV010000001.1"/>
</dbReference>
<evidence type="ECO:0000313" key="2">
    <source>
        <dbReference type="EMBL" id="MFC3458136.1"/>
    </source>
</evidence>
<evidence type="ECO:0000313" key="3">
    <source>
        <dbReference type="Proteomes" id="UP001595665"/>
    </source>
</evidence>
<keyword evidence="3" id="KW-1185">Reference proteome</keyword>
<dbReference type="SUPFAM" id="SSF111364">
    <property type="entry name" value="Tsx-like channel"/>
    <property type="match status" value="1"/>
</dbReference>